<proteinExistence type="predicted"/>
<organism evidence="2">
    <name type="scientific">viral metagenome</name>
    <dbReference type="NCBI Taxonomy" id="1070528"/>
    <lineage>
        <taxon>unclassified sequences</taxon>
        <taxon>metagenomes</taxon>
        <taxon>organismal metagenomes</taxon>
    </lineage>
</organism>
<evidence type="ECO:0000313" key="1">
    <source>
        <dbReference type="EMBL" id="QJA77842.1"/>
    </source>
</evidence>
<evidence type="ECO:0000313" key="2">
    <source>
        <dbReference type="EMBL" id="QJA90639.1"/>
    </source>
</evidence>
<reference evidence="2" key="1">
    <citation type="submission" date="2020-03" db="EMBL/GenBank/DDBJ databases">
        <title>The deep terrestrial virosphere.</title>
        <authorList>
            <person name="Holmfeldt K."/>
            <person name="Nilsson E."/>
            <person name="Simone D."/>
            <person name="Lopez-Fernandez M."/>
            <person name="Wu X."/>
            <person name="de Brujin I."/>
            <person name="Lundin D."/>
            <person name="Andersson A."/>
            <person name="Bertilsson S."/>
            <person name="Dopson M."/>
        </authorList>
    </citation>
    <scope>NUCLEOTIDE SEQUENCE</scope>
    <source>
        <strain evidence="1">MM415A01197</strain>
        <strain evidence="2">MM415B03623</strain>
    </source>
</reference>
<dbReference type="EMBL" id="MT142927">
    <property type="protein sequence ID" value="QJA90639.1"/>
    <property type="molecule type" value="Genomic_DNA"/>
</dbReference>
<dbReference type="EMBL" id="MT142306">
    <property type="protein sequence ID" value="QJA77842.1"/>
    <property type="molecule type" value="Genomic_DNA"/>
</dbReference>
<name>A0A6M3L8C6_9ZZZZ</name>
<dbReference type="AlphaFoldDB" id="A0A6M3L8C6"/>
<gene>
    <name evidence="1" type="ORF">MM415A01197_0002</name>
    <name evidence="2" type="ORF">MM415B03623_0002</name>
</gene>
<accession>A0A6M3L8C6</accession>
<sequence length="64" mass="7550">MSYKLTQQRKDVHDIRIGQLKESMAGVADRYEKLIDIVESEIRWHEKIRTDPQAVLRDAKRGVK</sequence>
<protein>
    <submittedName>
        <fullName evidence="2">Uncharacterized protein</fullName>
    </submittedName>
</protein>